<dbReference type="Pfam" id="PF17035">
    <property type="entry name" value="BET"/>
    <property type="match status" value="1"/>
</dbReference>
<evidence type="ECO:0000256" key="3">
    <source>
        <dbReference type="SAM" id="MobiDB-lite"/>
    </source>
</evidence>
<evidence type="ECO:0000256" key="1">
    <source>
        <dbReference type="ARBA" id="ARBA00023117"/>
    </source>
</evidence>
<reference evidence="7" key="2">
    <citation type="submission" date="2015-01" db="EMBL/GenBank/DDBJ databases">
        <title>Evolutionary Origins and Diversification of the Mycorrhizal Mutualists.</title>
        <authorList>
            <consortium name="DOE Joint Genome Institute"/>
            <consortium name="Mycorrhizal Genomics Consortium"/>
            <person name="Kohler A."/>
            <person name="Kuo A."/>
            <person name="Nagy L.G."/>
            <person name="Floudas D."/>
            <person name="Copeland A."/>
            <person name="Barry K.W."/>
            <person name="Cichocki N."/>
            <person name="Veneault-Fourrey C."/>
            <person name="LaButti K."/>
            <person name="Lindquist E.A."/>
            <person name="Lipzen A."/>
            <person name="Lundell T."/>
            <person name="Morin E."/>
            <person name="Murat C."/>
            <person name="Riley R."/>
            <person name="Ohm R."/>
            <person name="Sun H."/>
            <person name="Tunlid A."/>
            <person name="Henrissat B."/>
            <person name="Grigoriev I.V."/>
            <person name="Hibbett D.S."/>
            <person name="Martin F."/>
        </authorList>
    </citation>
    <scope>NUCLEOTIDE SEQUENCE [LARGE SCALE GENOMIC DNA]</scope>
    <source>
        <strain evidence="7">h7</strain>
    </source>
</reference>
<dbReference type="Pfam" id="PF00439">
    <property type="entry name" value="Bromodomain"/>
    <property type="match status" value="2"/>
</dbReference>
<keyword evidence="7" id="KW-1185">Reference proteome</keyword>
<dbReference type="GO" id="GO:0005634">
    <property type="term" value="C:nucleus"/>
    <property type="evidence" value="ECO:0007669"/>
    <property type="project" value="TreeGrafter"/>
</dbReference>
<dbReference type="STRING" id="686832.A0A0C2YF94"/>
<dbReference type="EMBL" id="KN831769">
    <property type="protein sequence ID" value="KIM48428.1"/>
    <property type="molecule type" value="Genomic_DNA"/>
</dbReference>
<dbReference type="HOGENOM" id="CLU_001499_4_1_1"/>
<dbReference type="InterPro" id="IPR027353">
    <property type="entry name" value="NET_dom"/>
</dbReference>
<dbReference type="Proteomes" id="UP000053424">
    <property type="component" value="Unassembled WGS sequence"/>
</dbReference>
<feature type="compositionally biased region" description="Basic and acidic residues" evidence="3">
    <location>
        <begin position="492"/>
        <end position="507"/>
    </location>
</feature>
<organism evidence="6 7">
    <name type="scientific">Hebeloma cylindrosporum</name>
    <dbReference type="NCBI Taxonomy" id="76867"/>
    <lineage>
        <taxon>Eukaryota</taxon>
        <taxon>Fungi</taxon>
        <taxon>Dikarya</taxon>
        <taxon>Basidiomycota</taxon>
        <taxon>Agaricomycotina</taxon>
        <taxon>Agaricomycetes</taxon>
        <taxon>Agaricomycetidae</taxon>
        <taxon>Agaricales</taxon>
        <taxon>Agaricineae</taxon>
        <taxon>Hymenogastraceae</taxon>
        <taxon>Hebeloma</taxon>
    </lineage>
</organism>
<dbReference type="InterPro" id="IPR038336">
    <property type="entry name" value="NET_sf"/>
</dbReference>
<feature type="region of interest" description="Disordered" evidence="3">
    <location>
        <begin position="132"/>
        <end position="204"/>
    </location>
</feature>
<feature type="region of interest" description="Disordered" evidence="3">
    <location>
        <begin position="472"/>
        <end position="548"/>
    </location>
</feature>
<dbReference type="OrthoDB" id="784962at2759"/>
<dbReference type="Gene3D" id="1.20.920.10">
    <property type="entry name" value="Bromodomain-like"/>
    <property type="match status" value="2"/>
</dbReference>
<dbReference type="PANTHER" id="PTHR22880">
    <property type="entry name" value="FALZ-RELATED BROMODOMAIN-CONTAINING PROTEINS"/>
    <property type="match status" value="1"/>
</dbReference>
<name>A0A0C2YF94_HEBCY</name>
<gene>
    <name evidence="6" type="ORF">M413DRAFT_440157</name>
</gene>
<proteinExistence type="predicted"/>
<evidence type="ECO:0008006" key="8">
    <source>
        <dbReference type="Google" id="ProtNLM"/>
    </source>
</evidence>
<evidence type="ECO:0000256" key="2">
    <source>
        <dbReference type="PROSITE-ProRule" id="PRU00035"/>
    </source>
</evidence>
<dbReference type="AlphaFoldDB" id="A0A0C2YF94"/>
<dbReference type="SMART" id="SM00297">
    <property type="entry name" value="BROMO"/>
    <property type="match status" value="2"/>
</dbReference>
<feature type="compositionally biased region" description="Low complexity" evidence="3">
    <location>
        <begin position="375"/>
        <end position="389"/>
    </location>
</feature>
<dbReference type="PRINTS" id="PR00503">
    <property type="entry name" value="BROMODOMAIN"/>
</dbReference>
<feature type="domain" description="Bromo" evidence="4">
    <location>
        <begin position="223"/>
        <end position="295"/>
    </location>
</feature>
<keyword evidence="1 2" id="KW-0103">Bromodomain</keyword>
<dbReference type="PROSITE" id="PS51525">
    <property type="entry name" value="NET"/>
    <property type="match status" value="1"/>
</dbReference>
<reference evidence="6 7" key="1">
    <citation type="submission" date="2014-04" db="EMBL/GenBank/DDBJ databases">
        <authorList>
            <consortium name="DOE Joint Genome Institute"/>
            <person name="Kuo A."/>
            <person name="Gay G."/>
            <person name="Dore J."/>
            <person name="Kohler A."/>
            <person name="Nagy L.G."/>
            <person name="Floudas D."/>
            <person name="Copeland A."/>
            <person name="Barry K.W."/>
            <person name="Cichocki N."/>
            <person name="Veneault-Fourrey C."/>
            <person name="LaButti K."/>
            <person name="Lindquist E.A."/>
            <person name="Lipzen A."/>
            <person name="Lundell T."/>
            <person name="Morin E."/>
            <person name="Murat C."/>
            <person name="Sun H."/>
            <person name="Tunlid A."/>
            <person name="Henrissat B."/>
            <person name="Grigoriev I.V."/>
            <person name="Hibbett D.S."/>
            <person name="Martin F."/>
            <person name="Nordberg H.P."/>
            <person name="Cantor M.N."/>
            <person name="Hua S.X."/>
        </authorList>
    </citation>
    <scope>NUCLEOTIDE SEQUENCE [LARGE SCALE GENOMIC DNA]</scope>
    <source>
        <strain evidence="7">h7</strain>
    </source>
</reference>
<feature type="region of interest" description="Disordered" evidence="3">
    <location>
        <begin position="350"/>
        <end position="403"/>
    </location>
</feature>
<evidence type="ECO:0000313" key="6">
    <source>
        <dbReference type="EMBL" id="KIM48428.1"/>
    </source>
</evidence>
<dbReference type="PANTHER" id="PTHR22880:SF225">
    <property type="entry name" value="BROMODOMAIN-CONTAINING PROTEIN BET-1-RELATED"/>
    <property type="match status" value="1"/>
</dbReference>
<feature type="region of interest" description="Disordered" evidence="3">
    <location>
        <begin position="312"/>
        <end position="333"/>
    </location>
</feature>
<evidence type="ECO:0000259" key="5">
    <source>
        <dbReference type="PROSITE" id="PS51525"/>
    </source>
</evidence>
<protein>
    <recommendedName>
        <fullName evidence="8">Bromodomain-containing protein</fullName>
    </recommendedName>
</protein>
<dbReference type="InterPro" id="IPR001487">
    <property type="entry name" value="Bromodomain"/>
</dbReference>
<dbReference type="GO" id="GO:0006338">
    <property type="term" value="P:chromatin remodeling"/>
    <property type="evidence" value="ECO:0007669"/>
    <property type="project" value="TreeGrafter"/>
</dbReference>
<dbReference type="Gene3D" id="1.20.1270.220">
    <property type="match status" value="1"/>
</dbReference>
<feature type="region of interest" description="Disordered" evidence="3">
    <location>
        <begin position="51"/>
        <end position="70"/>
    </location>
</feature>
<dbReference type="GO" id="GO:0000785">
    <property type="term" value="C:chromatin"/>
    <property type="evidence" value="ECO:0007669"/>
    <property type="project" value="TreeGrafter"/>
</dbReference>
<accession>A0A0C2YF94</accession>
<dbReference type="PROSITE" id="PS50014">
    <property type="entry name" value="BROMODOMAIN_2"/>
    <property type="match status" value="2"/>
</dbReference>
<evidence type="ECO:0000313" key="7">
    <source>
        <dbReference type="Proteomes" id="UP000053424"/>
    </source>
</evidence>
<dbReference type="GO" id="GO:0006355">
    <property type="term" value="P:regulation of DNA-templated transcription"/>
    <property type="evidence" value="ECO:0007669"/>
    <property type="project" value="TreeGrafter"/>
</dbReference>
<feature type="domain" description="NET" evidence="5">
    <location>
        <begin position="395"/>
        <end position="476"/>
    </location>
</feature>
<sequence length="548" mass="61700">MQQFRFLQSTVRTLKKLKDAAPFLRPVDPIALNIPHYPSIVRHPMDLSTVERKLNSSNPQKPDPNPHNPRYFKSDEFIADVRLMVQNAITFNGPDHGVSQMGKNMELVFDKQLKHLPLPVAEKPKPPVVKKVATPPAPPPPVVAPKKAQPARRASTSVPVIRRSEAEATTTRPKREIHPPPPKDLPYADLPKKNRKGKRAKADGSTEQLKYCSKILQELNRKQYYNIAYPFYNPVDWLELGIPSYPKLIKRPMDLSTIRKKLDAGEYDTAQNFYDDFKLMIRNCFIFNPSGTPVNLAGQELQKLFDEKWKGLPPLQAPEASDDEEEEEDDSDEERRLAIAMMESQIETMKNNIESLKTSKAPKEKKKKEKKEKAPVASTSKAPPKQAKAPTKKKPKKNITDDDVLTFEQKKDLSESIGKLDGARLERVIQIIHEGVPEIRDSTEEIELEIDQLPAAVLTKLYNYVLRPIRQSAQPKRNRTGKGTGTGGLKRKSMDEEKEAEKIRQLEQRMALFENGGGAASVPVRRGNDSEHSSDSSSGSDSSGSDSE</sequence>
<dbReference type="SUPFAM" id="SSF47370">
    <property type="entry name" value="Bromodomain"/>
    <property type="match status" value="2"/>
</dbReference>
<feature type="compositionally biased region" description="Acidic residues" evidence="3">
    <location>
        <begin position="320"/>
        <end position="332"/>
    </location>
</feature>
<feature type="domain" description="Bromo" evidence="4">
    <location>
        <begin position="15"/>
        <end position="99"/>
    </location>
</feature>
<feature type="compositionally biased region" description="Low complexity" evidence="3">
    <location>
        <begin position="535"/>
        <end position="548"/>
    </location>
</feature>
<dbReference type="InterPro" id="IPR036427">
    <property type="entry name" value="Bromodomain-like_sf"/>
</dbReference>
<dbReference type="InterPro" id="IPR050935">
    <property type="entry name" value="Bromo_chromatin_reader"/>
</dbReference>
<evidence type="ECO:0000259" key="4">
    <source>
        <dbReference type="PROSITE" id="PS50014"/>
    </source>
</evidence>